<accession>A0A4Q7AP97</accession>
<evidence type="ECO:0000313" key="5">
    <source>
        <dbReference type="EMBL" id="RZG63813.1"/>
    </source>
</evidence>
<dbReference type="PANTHER" id="PTHR40661:SF3">
    <property type="entry name" value="FELS-1 PROPHAGE TRANSCRIPTIONAL REGULATOR"/>
    <property type="match status" value="1"/>
</dbReference>
<dbReference type="InterPro" id="IPR015927">
    <property type="entry name" value="Peptidase_S24_S26A/B/C"/>
</dbReference>
<organism evidence="5 6">
    <name type="scientific">Acinetobacter bouvetii</name>
    <dbReference type="NCBI Taxonomy" id="202951"/>
    <lineage>
        <taxon>Bacteria</taxon>
        <taxon>Pseudomonadati</taxon>
        <taxon>Pseudomonadota</taxon>
        <taxon>Gammaproteobacteria</taxon>
        <taxon>Moraxellales</taxon>
        <taxon>Moraxellaceae</taxon>
        <taxon>Acinetobacter</taxon>
    </lineage>
</organism>
<gene>
    <name evidence="5" type="ORF">EXE25_18520</name>
</gene>
<sequence length="230" mass="25857">MSSQSERLKEARLKAGLSQKQVAEAVGMKQPSYNYLEKNDKGGSAKLPEIAKVLNVDPYWLRTGKTTSDVDADLKKLLENSPVLELDSNGEDPDRIWIDLVNIRFSCGDGESIEFHYDDVLARREIPASIFKKHNVKPENTKLALATGDSQEPYVCNGDEFAIDLSDTEIRDGEFYAVYFEGEAMLKQVFKEQGKKLILHSLNPKYKDKVVSSDNGVGFRVIGRQFYRAG</sequence>
<dbReference type="SUPFAM" id="SSF47413">
    <property type="entry name" value="lambda repressor-like DNA-binding domains"/>
    <property type="match status" value="1"/>
</dbReference>
<dbReference type="CDD" id="cd00093">
    <property type="entry name" value="HTH_XRE"/>
    <property type="match status" value="1"/>
</dbReference>
<dbReference type="Proteomes" id="UP000293483">
    <property type="component" value="Unassembled WGS sequence"/>
</dbReference>
<dbReference type="PROSITE" id="PS50943">
    <property type="entry name" value="HTH_CROC1"/>
    <property type="match status" value="1"/>
</dbReference>
<dbReference type="CDD" id="cd06529">
    <property type="entry name" value="S24_LexA-like"/>
    <property type="match status" value="1"/>
</dbReference>
<reference evidence="5 6" key="1">
    <citation type="submission" date="2019-02" db="EMBL/GenBank/DDBJ databases">
        <title>The Batch Genome Submission of Acinetobacter spp. strains.</title>
        <authorList>
            <person name="Qin J."/>
            <person name="Hu Y."/>
            <person name="Ye H."/>
            <person name="Wei L."/>
            <person name="Feng Y."/>
            <person name="Zong Z."/>
        </authorList>
    </citation>
    <scope>NUCLEOTIDE SEQUENCE [LARGE SCALE GENOMIC DNA]</scope>
    <source>
        <strain evidence="5 6">WCHABo060081</strain>
    </source>
</reference>
<dbReference type="InterPro" id="IPR010982">
    <property type="entry name" value="Lambda_DNA-bd_dom_sf"/>
</dbReference>
<evidence type="ECO:0000256" key="2">
    <source>
        <dbReference type="ARBA" id="ARBA00023125"/>
    </source>
</evidence>
<evidence type="ECO:0000256" key="3">
    <source>
        <dbReference type="ARBA" id="ARBA00023163"/>
    </source>
</evidence>
<dbReference type="InterPro" id="IPR036286">
    <property type="entry name" value="LexA/Signal_pep-like_sf"/>
</dbReference>
<dbReference type="SUPFAM" id="SSF51306">
    <property type="entry name" value="LexA/Signal peptidase"/>
    <property type="match status" value="1"/>
</dbReference>
<proteinExistence type="predicted"/>
<dbReference type="InterPro" id="IPR039418">
    <property type="entry name" value="LexA-like"/>
</dbReference>
<name>A0A4Q7AP97_9GAMM</name>
<dbReference type="SMART" id="SM00530">
    <property type="entry name" value="HTH_XRE"/>
    <property type="match status" value="1"/>
</dbReference>
<evidence type="ECO:0000256" key="1">
    <source>
        <dbReference type="ARBA" id="ARBA00023015"/>
    </source>
</evidence>
<dbReference type="Gene3D" id="2.10.109.10">
    <property type="entry name" value="Umud Fragment, subunit A"/>
    <property type="match status" value="1"/>
</dbReference>
<dbReference type="EMBL" id="SGSU01000034">
    <property type="protein sequence ID" value="RZG63813.1"/>
    <property type="molecule type" value="Genomic_DNA"/>
</dbReference>
<keyword evidence="2" id="KW-0238">DNA-binding</keyword>
<dbReference type="GO" id="GO:0003677">
    <property type="term" value="F:DNA binding"/>
    <property type="evidence" value="ECO:0007669"/>
    <property type="project" value="UniProtKB-KW"/>
</dbReference>
<keyword evidence="3" id="KW-0804">Transcription</keyword>
<keyword evidence="1" id="KW-0805">Transcription regulation</keyword>
<dbReference type="AlphaFoldDB" id="A0A4Q7AP97"/>
<dbReference type="PANTHER" id="PTHR40661">
    <property type="match status" value="1"/>
</dbReference>
<dbReference type="Pfam" id="PF01381">
    <property type="entry name" value="HTH_3"/>
    <property type="match status" value="1"/>
</dbReference>
<dbReference type="InterPro" id="IPR001387">
    <property type="entry name" value="Cro/C1-type_HTH"/>
</dbReference>
<comment type="caution">
    <text evidence="5">The sequence shown here is derived from an EMBL/GenBank/DDBJ whole genome shotgun (WGS) entry which is preliminary data.</text>
</comment>
<feature type="domain" description="HTH cro/C1-type" evidence="4">
    <location>
        <begin position="8"/>
        <end position="61"/>
    </location>
</feature>
<protein>
    <submittedName>
        <fullName evidence="5">Helix-turn-helix domain-containing protein</fullName>
    </submittedName>
</protein>
<dbReference type="Gene3D" id="1.10.260.40">
    <property type="entry name" value="lambda repressor-like DNA-binding domains"/>
    <property type="match status" value="1"/>
</dbReference>
<evidence type="ECO:0000259" key="4">
    <source>
        <dbReference type="PROSITE" id="PS50943"/>
    </source>
</evidence>
<evidence type="ECO:0000313" key="6">
    <source>
        <dbReference type="Proteomes" id="UP000293483"/>
    </source>
</evidence>
<dbReference type="Pfam" id="PF00717">
    <property type="entry name" value="Peptidase_S24"/>
    <property type="match status" value="1"/>
</dbReference>